<evidence type="ECO:0000256" key="2">
    <source>
        <dbReference type="ARBA" id="ARBA00022679"/>
    </source>
</evidence>
<dbReference type="InterPro" id="IPR011004">
    <property type="entry name" value="Trimer_LpxA-like_sf"/>
</dbReference>
<dbReference type="PATRIC" id="fig|294.124.peg.314"/>
<organism evidence="5 6">
    <name type="scientific">Pseudomonas fluorescens</name>
    <dbReference type="NCBI Taxonomy" id="294"/>
    <lineage>
        <taxon>Bacteria</taxon>
        <taxon>Pseudomonadati</taxon>
        <taxon>Pseudomonadota</taxon>
        <taxon>Gammaproteobacteria</taxon>
        <taxon>Pseudomonadales</taxon>
        <taxon>Pseudomonadaceae</taxon>
        <taxon>Pseudomonas</taxon>
    </lineage>
</organism>
<sequence>MEQDNPGLWRLLCADIERQRALFKAPATRSKMKLVLAMVSPRFAPVLLYRLAYSMNSNGLKIIGRFFSLLNYTVFGIEIAVACKIGPGLFFPHTQGTVIGAVSVGANAVIYQGVTLGAKDLDFTYDADHRPVIGNDVVVGAGAKVLGGITVGDNVTVAANSVLLTSMPANVIVAGMPAKIVKQRATLV</sequence>
<comment type="catalytic activity">
    <reaction evidence="4">
        <text>L-serine + acetyl-CoA = O-acetyl-L-serine + CoA</text>
        <dbReference type="Rhea" id="RHEA:24560"/>
        <dbReference type="ChEBI" id="CHEBI:33384"/>
        <dbReference type="ChEBI" id="CHEBI:57287"/>
        <dbReference type="ChEBI" id="CHEBI:57288"/>
        <dbReference type="ChEBI" id="CHEBI:58340"/>
        <dbReference type="EC" id="2.3.1.30"/>
    </reaction>
</comment>
<dbReference type="PANTHER" id="PTHR42811">
    <property type="entry name" value="SERINE ACETYLTRANSFERASE"/>
    <property type="match status" value="1"/>
</dbReference>
<dbReference type="RefSeq" id="WP_042728066.1">
    <property type="nucleotide sequence ID" value="NZ_JXNZ01000008.1"/>
</dbReference>
<evidence type="ECO:0000313" key="5">
    <source>
        <dbReference type="EMBL" id="KIQ61181.1"/>
    </source>
</evidence>
<dbReference type="Gene3D" id="2.160.10.10">
    <property type="entry name" value="Hexapeptide repeat proteins"/>
    <property type="match status" value="1"/>
</dbReference>
<keyword evidence="2 4" id="KW-0808">Transferase</keyword>
<dbReference type="AlphaFoldDB" id="A0A0D0NQ36"/>
<dbReference type="CDD" id="cd03354">
    <property type="entry name" value="LbH_SAT"/>
    <property type="match status" value="1"/>
</dbReference>
<comment type="caution">
    <text evidence="5">The sequence shown here is derived from an EMBL/GenBank/DDBJ whole genome shotgun (WGS) entry which is preliminary data.</text>
</comment>
<dbReference type="GO" id="GO:0006535">
    <property type="term" value="P:cysteine biosynthetic process from serine"/>
    <property type="evidence" value="ECO:0007669"/>
    <property type="project" value="InterPro"/>
</dbReference>
<name>A0A0D0NQ36_PSEFL</name>
<dbReference type="PIRSF" id="PIRSF000441">
    <property type="entry name" value="CysE"/>
    <property type="match status" value="1"/>
</dbReference>
<evidence type="ECO:0000256" key="3">
    <source>
        <dbReference type="ARBA" id="ARBA00023315"/>
    </source>
</evidence>
<dbReference type="GO" id="GO:0009001">
    <property type="term" value="F:serine O-acetyltransferase activity"/>
    <property type="evidence" value="ECO:0007669"/>
    <property type="project" value="UniProtKB-EC"/>
</dbReference>
<dbReference type="Pfam" id="PF00132">
    <property type="entry name" value="Hexapep"/>
    <property type="match status" value="1"/>
</dbReference>
<dbReference type="InterPro" id="IPR005881">
    <property type="entry name" value="Ser_O-AcTrfase"/>
</dbReference>
<evidence type="ECO:0000313" key="6">
    <source>
        <dbReference type="Proteomes" id="UP000032101"/>
    </source>
</evidence>
<evidence type="ECO:0000256" key="4">
    <source>
        <dbReference type="PIRNR" id="PIRNR000441"/>
    </source>
</evidence>
<evidence type="ECO:0000256" key="1">
    <source>
        <dbReference type="ARBA" id="ARBA00007274"/>
    </source>
</evidence>
<protein>
    <recommendedName>
        <fullName evidence="4">Serine acetyltransferase</fullName>
        <ecNumber evidence="4">2.3.1.30</ecNumber>
    </recommendedName>
</protein>
<comment type="similarity">
    <text evidence="1 4">Belongs to the transferase hexapeptide repeat family.</text>
</comment>
<dbReference type="GO" id="GO:0005737">
    <property type="term" value="C:cytoplasm"/>
    <property type="evidence" value="ECO:0007669"/>
    <property type="project" value="InterPro"/>
</dbReference>
<dbReference type="EMBL" id="JXNZ01000008">
    <property type="protein sequence ID" value="KIQ61181.1"/>
    <property type="molecule type" value="Genomic_DNA"/>
</dbReference>
<dbReference type="SUPFAM" id="SSF51161">
    <property type="entry name" value="Trimeric LpxA-like enzymes"/>
    <property type="match status" value="1"/>
</dbReference>
<accession>A0A0D0NQ36</accession>
<dbReference type="EC" id="2.3.1.30" evidence="4"/>
<keyword evidence="3 4" id="KW-0012">Acyltransferase</keyword>
<dbReference type="OrthoDB" id="9815592at2"/>
<proteinExistence type="inferred from homology"/>
<reference evidence="5 6" key="1">
    <citation type="submission" date="2015-01" db="EMBL/GenBank/DDBJ databases">
        <title>Draft Genome Sequence of the Biocontrol and Plant Growth-Promoting Rhizobacteria (PGPR) Pseudomonas fluorescens UM270.</title>
        <authorList>
            <person name="Hernandez-Salmeron J.E."/>
            <person name="Santoyo G."/>
            <person name="Moreno-Hagelsieb G."/>
            <person name="Hernandez-Leon R."/>
        </authorList>
    </citation>
    <scope>NUCLEOTIDE SEQUENCE [LARGE SCALE GENOMIC DNA]</scope>
    <source>
        <strain evidence="5 6">UM270</strain>
    </source>
</reference>
<dbReference type="InterPro" id="IPR045304">
    <property type="entry name" value="LbH_SAT"/>
</dbReference>
<dbReference type="InterPro" id="IPR001451">
    <property type="entry name" value="Hexapep"/>
</dbReference>
<dbReference type="Proteomes" id="UP000032101">
    <property type="component" value="Unassembled WGS sequence"/>
</dbReference>
<gene>
    <name evidence="5" type="ORF">RL74_01530</name>
</gene>